<dbReference type="EC" id="3.1.-.-" evidence="4"/>
<dbReference type="EMBL" id="JYPD01000014">
    <property type="protein sequence ID" value="KXK09628.1"/>
    <property type="molecule type" value="Genomic_DNA"/>
</dbReference>
<name>A0A136KK00_9BACT</name>
<dbReference type="Gene3D" id="3.60.15.10">
    <property type="entry name" value="Ribonuclease Z/Hydroxyacylglutathione hydrolase-like"/>
    <property type="match status" value="1"/>
</dbReference>
<organism evidence="4 5">
    <name type="scientific">candidate division WS6 bacterium OLB21</name>
    <dbReference type="NCBI Taxonomy" id="1617427"/>
    <lineage>
        <taxon>Bacteria</taxon>
        <taxon>Candidatus Dojkabacteria</taxon>
    </lineage>
</organism>
<dbReference type="PATRIC" id="fig|1617427.3.peg.453"/>
<accession>A0A136KK00</accession>
<dbReference type="InterPro" id="IPR036866">
    <property type="entry name" value="RibonucZ/Hydroxyglut_hydro"/>
</dbReference>
<dbReference type="CDD" id="cd16295">
    <property type="entry name" value="TTHA0252-CPSF-like_MBL-fold"/>
    <property type="match status" value="1"/>
</dbReference>
<dbReference type="Pfam" id="PF10996">
    <property type="entry name" value="Beta-Casp"/>
    <property type="match status" value="1"/>
</dbReference>
<dbReference type="InterPro" id="IPR011108">
    <property type="entry name" value="RMMBL"/>
</dbReference>
<dbReference type="InterPro" id="IPR022712">
    <property type="entry name" value="Beta_Casp"/>
</dbReference>
<dbReference type="STRING" id="1617427.UZ20_WS6002000432"/>
<dbReference type="AlphaFoldDB" id="A0A136KK00"/>
<dbReference type="GO" id="GO:0016787">
    <property type="term" value="F:hydrolase activity"/>
    <property type="evidence" value="ECO:0007669"/>
    <property type="project" value="UniProtKB-KW"/>
</dbReference>
<gene>
    <name evidence="4" type="ORF">UZ20_WS6002000432</name>
</gene>
<dbReference type="SMART" id="SM01027">
    <property type="entry name" value="Beta-Casp"/>
    <property type="match status" value="1"/>
</dbReference>
<feature type="domain" description="Beta-Casp" evidence="3">
    <location>
        <begin position="254"/>
        <end position="393"/>
    </location>
</feature>
<dbReference type="Pfam" id="PF00753">
    <property type="entry name" value="Lactamase_B"/>
    <property type="match status" value="1"/>
</dbReference>
<dbReference type="PANTHER" id="PTHR11203:SF37">
    <property type="entry name" value="INTEGRATOR COMPLEX SUBUNIT 11"/>
    <property type="match status" value="1"/>
</dbReference>
<dbReference type="SUPFAM" id="SSF56281">
    <property type="entry name" value="Metallo-hydrolase/oxidoreductase"/>
    <property type="match status" value="1"/>
</dbReference>
<dbReference type="GO" id="GO:0004521">
    <property type="term" value="F:RNA endonuclease activity"/>
    <property type="evidence" value="ECO:0007669"/>
    <property type="project" value="TreeGrafter"/>
</dbReference>
<evidence type="ECO:0000259" key="2">
    <source>
        <dbReference type="SMART" id="SM00849"/>
    </source>
</evidence>
<dbReference type="SMART" id="SM00849">
    <property type="entry name" value="Lactamase_B"/>
    <property type="match status" value="1"/>
</dbReference>
<dbReference type="Proteomes" id="UP000070449">
    <property type="component" value="Unassembled WGS sequence"/>
</dbReference>
<dbReference type="Gene3D" id="3.40.50.10890">
    <property type="match status" value="1"/>
</dbReference>
<protein>
    <submittedName>
        <fullName evidence="4">Ribonuclease</fullName>
        <ecNumber evidence="4">3.1.-.-</ecNumber>
    </submittedName>
</protein>
<dbReference type="InterPro" id="IPR001279">
    <property type="entry name" value="Metallo-B-lactamas"/>
</dbReference>
<evidence type="ECO:0000313" key="5">
    <source>
        <dbReference type="Proteomes" id="UP000070449"/>
    </source>
</evidence>
<feature type="domain" description="Metallo-beta-lactamase" evidence="2">
    <location>
        <begin position="13"/>
        <end position="249"/>
    </location>
</feature>
<comment type="caution">
    <text evidence="4">The sequence shown here is derived from an EMBL/GenBank/DDBJ whole genome shotgun (WGS) entry which is preliminary data.</text>
</comment>
<dbReference type="PANTHER" id="PTHR11203">
    <property type="entry name" value="CLEAVAGE AND POLYADENYLATION SPECIFICITY FACTOR FAMILY MEMBER"/>
    <property type="match status" value="1"/>
</dbReference>
<proteinExistence type="predicted"/>
<sequence length="478" mass="53043">MQLIFRGAAKTVTGSCYQIQDEGVNILVDCGMFQGSDVEDLNSKPFAFDPKSIDFVLLTHAHMDHCGLLPKLVRQGFTGKIYLTPPTSALAELVLLDSAKIQEIESRKNSNNKHIYSESMPFEMHNILYDTIDAQNTISRFVTKNLGDGFMPMSNVSVRFVPAGHILGAASIEIVINNTKLLFSGDLGRIDQSIVNPFSNSSDFDPDYIIMESLYGGITHQDRESTTNMFLNSVNNTIERDGNVIIPSFAIHRTQEILELLKISITSSCIKGNVQIILDSPMASRATRIYTQFASYFNRNFSYGEYSNENGVKKSLVIGDYGSSRFDFDELRYIRTAKQSLRLKASSRSIIIAGSGMVEGGRILQHVASYAPKSRNSLLFVGYQAEGTLGRAIVDGAKVVKINKRDIDINSQVEYIRGFSAHADEPTLLLWLNVQAKSSLKQVFLVHAEESQSKMLQNSIVAEGRNAIIPDLNESHTL</sequence>
<dbReference type="InterPro" id="IPR050698">
    <property type="entry name" value="MBL"/>
</dbReference>
<evidence type="ECO:0000259" key="3">
    <source>
        <dbReference type="SMART" id="SM01027"/>
    </source>
</evidence>
<reference evidence="4 5" key="1">
    <citation type="submission" date="2015-02" db="EMBL/GenBank/DDBJ databases">
        <title>Improved understanding of the partial-nitritation anammox process through 23 genomes representing the majority of the microbial community.</title>
        <authorList>
            <person name="Speth D.R."/>
            <person name="In T Zandt M."/>
            <person name="Guerrero Cruz S."/>
            <person name="Jetten M.S."/>
            <person name="Dutilh B.E."/>
        </authorList>
    </citation>
    <scope>NUCLEOTIDE SEQUENCE [LARGE SCALE GENOMIC DNA]</scope>
    <source>
        <strain evidence="4">OLB21</strain>
    </source>
</reference>
<evidence type="ECO:0000256" key="1">
    <source>
        <dbReference type="ARBA" id="ARBA00022801"/>
    </source>
</evidence>
<dbReference type="Pfam" id="PF07521">
    <property type="entry name" value="RMMBL"/>
    <property type="match status" value="1"/>
</dbReference>
<evidence type="ECO:0000313" key="4">
    <source>
        <dbReference type="EMBL" id="KXK09628.1"/>
    </source>
</evidence>
<keyword evidence="1 4" id="KW-0378">Hydrolase</keyword>